<sequence length="145" mass="17139">MFNVLALFKFRFECRMMEDQATEASSNRHISTSTVPRRLCESGIHGQIAAKKPLLKDTNHKKRLAWAKKHKQWALERWKSVLMVCFALSWDYHLFFNRTMTQHTSRLCKGYLTKHESDGVLHQMTCPPQSPDLNPIEMVWDELYR</sequence>
<reference evidence="2" key="1">
    <citation type="journal article" date="2014" name="Nat. Commun.">
        <title>The rainbow trout genome provides novel insights into evolution after whole-genome duplication in vertebrates.</title>
        <authorList>
            <person name="Berthelot C."/>
            <person name="Brunet F."/>
            <person name="Chalopin D."/>
            <person name="Juanchich A."/>
            <person name="Bernard M."/>
            <person name="Noel B."/>
            <person name="Bento P."/>
            <person name="Da Silva C."/>
            <person name="Labadie K."/>
            <person name="Alberti A."/>
            <person name="Aury J.M."/>
            <person name="Louis A."/>
            <person name="Dehais P."/>
            <person name="Bardou P."/>
            <person name="Montfort J."/>
            <person name="Klopp C."/>
            <person name="Cabau C."/>
            <person name="Gaspin C."/>
            <person name="Thorgaard G.H."/>
            <person name="Boussaha M."/>
            <person name="Quillet E."/>
            <person name="Guyomard R."/>
            <person name="Galiana D."/>
            <person name="Bobe J."/>
            <person name="Volff J.N."/>
            <person name="Genet C."/>
            <person name="Wincker P."/>
            <person name="Jaillon O."/>
            <person name="Roest Crollius H."/>
            <person name="Guiguen Y."/>
        </authorList>
    </citation>
    <scope>NUCLEOTIDE SEQUENCE [LARGE SCALE GENOMIC DNA]</scope>
</reference>
<organism evidence="2 3">
    <name type="scientific">Oncorhynchus mykiss</name>
    <name type="common">Rainbow trout</name>
    <name type="synonym">Salmo gairdneri</name>
    <dbReference type="NCBI Taxonomy" id="8022"/>
    <lineage>
        <taxon>Eukaryota</taxon>
        <taxon>Metazoa</taxon>
        <taxon>Chordata</taxon>
        <taxon>Craniata</taxon>
        <taxon>Vertebrata</taxon>
        <taxon>Euteleostomi</taxon>
        <taxon>Actinopterygii</taxon>
        <taxon>Neopterygii</taxon>
        <taxon>Teleostei</taxon>
        <taxon>Protacanthopterygii</taxon>
        <taxon>Salmoniformes</taxon>
        <taxon>Salmonidae</taxon>
        <taxon>Salmoninae</taxon>
        <taxon>Oncorhynchus</taxon>
    </lineage>
</organism>
<dbReference type="STRING" id="8022.A0A060WPB3"/>
<dbReference type="GO" id="GO:0003677">
    <property type="term" value="F:DNA binding"/>
    <property type="evidence" value="ECO:0007669"/>
    <property type="project" value="InterPro"/>
</dbReference>
<protein>
    <recommendedName>
        <fullName evidence="1">Transposase Tc1-like domain-containing protein</fullName>
    </recommendedName>
</protein>
<feature type="domain" description="Transposase Tc1-like" evidence="1">
    <location>
        <begin position="24"/>
        <end position="71"/>
    </location>
</feature>
<evidence type="ECO:0000313" key="2">
    <source>
        <dbReference type="EMBL" id="CDQ66904.1"/>
    </source>
</evidence>
<dbReference type="Gene3D" id="3.30.420.10">
    <property type="entry name" value="Ribonuclease H-like superfamily/Ribonuclease H"/>
    <property type="match status" value="2"/>
</dbReference>
<proteinExistence type="predicted"/>
<dbReference type="Proteomes" id="UP000193380">
    <property type="component" value="Unassembled WGS sequence"/>
</dbReference>
<dbReference type="GO" id="GO:0006313">
    <property type="term" value="P:DNA transposition"/>
    <property type="evidence" value="ECO:0007669"/>
    <property type="project" value="InterPro"/>
</dbReference>
<evidence type="ECO:0000313" key="3">
    <source>
        <dbReference type="Proteomes" id="UP000193380"/>
    </source>
</evidence>
<dbReference type="AlphaFoldDB" id="A0A060WPB3"/>
<dbReference type="GO" id="GO:0015074">
    <property type="term" value="P:DNA integration"/>
    <property type="evidence" value="ECO:0007669"/>
    <property type="project" value="InterPro"/>
</dbReference>
<dbReference type="InterPro" id="IPR036397">
    <property type="entry name" value="RNaseH_sf"/>
</dbReference>
<dbReference type="Pfam" id="PF01498">
    <property type="entry name" value="HTH_Tnp_Tc3_2"/>
    <property type="match status" value="1"/>
</dbReference>
<gene>
    <name evidence="2" type="ORF">GSONMT00076322001</name>
</gene>
<reference evidence="2" key="2">
    <citation type="submission" date="2014-03" db="EMBL/GenBank/DDBJ databases">
        <authorList>
            <person name="Genoscope - CEA"/>
        </authorList>
    </citation>
    <scope>NUCLEOTIDE SEQUENCE</scope>
</reference>
<dbReference type="EMBL" id="FR904561">
    <property type="protein sequence ID" value="CDQ66904.1"/>
    <property type="molecule type" value="Genomic_DNA"/>
</dbReference>
<dbReference type="InterPro" id="IPR002492">
    <property type="entry name" value="Transposase_Tc1-like"/>
</dbReference>
<name>A0A060WPB3_ONCMY</name>
<evidence type="ECO:0000259" key="1">
    <source>
        <dbReference type="Pfam" id="PF01498"/>
    </source>
</evidence>
<dbReference type="PaxDb" id="8022-A0A060WPB3"/>
<accession>A0A060WPB3</accession>